<evidence type="ECO:0000256" key="10">
    <source>
        <dbReference type="ARBA" id="ARBA00054632"/>
    </source>
</evidence>
<keyword evidence="9" id="KW-0739">Sodium transport</keyword>
<evidence type="ECO:0000256" key="12">
    <source>
        <dbReference type="SAM" id="Phobius"/>
    </source>
</evidence>
<dbReference type="PROSITE" id="PS50850">
    <property type="entry name" value="MFS"/>
    <property type="match status" value="1"/>
</dbReference>
<evidence type="ECO:0000256" key="5">
    <source>
        <dbReference type="ARBA" id="ARBA00022847"/>
    </source>
</evidence>
<comment type="similarity">
    <text evidence="2">Belongs to the major facilitator superfamily. Sodium/anion cotransporter family.</text>
</comment>
<keyword evidence="8 12" id="KW-0472">Membrane</keyword>
<dbReference type="InterPro" id="IPR036259">
    <property type="entry name" value="MFS_trans_sf"/>
</dbReference>
<keyword evidence="9" id="KW-0406">Ion transport</keyword>
<comment type="function">
    <text evidence="10">May be an inorganic phosphate cotransporter.</text>
</comment>
<evidence type="ECO:0000256" key="4">
    <source>
        <dbReference type="ARBA" id="ARBA00022692"/>
    </source>
</evidence>
<dbReference type="GO" id="GO:0015293">
    <property type="term" value="F:symporter activity"/>
    <property type="evidence" value="ECO:0007669"/>
    <property type="project" value="UniProtKB-KW"/>
</dbReference>
<feature type="transmembrane region" description="Helical" evidence="12">
    <location>
        <begin position="437"/>
        <end position="456"/>
    </location>
</feature>
<feature type="transmembrane region" description="Helical" evidence="12">
    <location>
        <begin position="111"/>
        <end position="135"/>
    </location>
</feature>
<dbReference type="GO" id="GO:0016020">
    <property type="term" value="C:membrane"/>
    <property type="evidence" value="ECO:0007669"/>
    <property type="project" value="UniProtKB-SubCell"/>
</dbReference>
<dbReference type="FunFam" id="1.20.1250.20:FF:000144">
    <property type="entry name" value="Picot, isoform B"/>
    <property type="match status" value="1"/>
</dbReference>
<comment type="subcellular location">
    <subcellularLocation>
        <location evidence="1">Membrane</location>
        <topology evidence="1">Multi-pass membrane protein</topology>
    </subcellularLocation>
</comment>
<dbReference type="InterPro" id="IPR020846">
    <property type="entry name" value="MFS_dom"/>
</dbReference>
<organism evidence="14 15">
    <name type="scientific">Psylliodes chrysocephalus</name>
    <dbReference type="NCBI Taxonomy" id="3402493"/>
    <lineage>
        <taxon>Eukaryota</taxon>
        <taxon>Metazoa</taxon>
        <taxon>Ecdysozoa</taxon>
        <taxon>Arthropoda</taxon>
        <taxon>Hexapoda</taxon>
        <taxon>Insecta</taxon>
        <taxon>Pterygota</taxon>
        <taxon>Neoptera</taxon>
        <taxon>Endopterygota</taxon>
        <taxon>Coleoptera</taxon>
        <taxon>Polyphaga</taxon>
        <taxon>Cucujiformia</taxon>
        <taxon>Chrysomeloidea</taxon>
        <taxon>Chrysomelidae</taxon>
        <taxon>Galerucinae</taxon>
        <taxon>Alticini</taxon>
        <taxon>Psylliodes</taxon>
    </lineage>
</organism>
<evidence type="ECO:0000256" key="7">
    <source>
        <dbReference type="ARBA" id="ARBA00023053"/>
    </source>
</evidence>
<feature type="transmembrane region" description="Helical" evidence="12">
    <location>
        <begin position="366"/>
        <end position="383"/>
    </location>
</feature>
<evidence type="ECO:0000313" key="15">
    <source>
        <dbReference type="Proteomes" id="UP001153636"/>
    </source>
</evidence>
<dbReference type="GO" id="GO:0006814">
    <property type="term" value="P:sodium ion transport"/>
    <property type="evidence" value="ECO:0007669"/>
    <property type="project" value="UniProtKB-KW"/>
</dbReference>
<accession>A0A9P0GGY3</accession>
<feature type="transmembrane region" description="Helical" evidence="12">
    <location>
        <begin position="312"/>
        <end position="331"/>
    </location>
</feature>
<keyword evidence="3" id="KW-0813">Transport</keyword>
<dbReference type="PANTHER" id="PTHR11662">
    <property type="entry name" value="SOLUTE CARRIER FAMILY 17"/>
    <property type="match status" value="1"/>
</dbReference>
<feature type="transmembrane region" description="Helical" evidence="12">
    <location>
        <begin position="177"/>
        <end position="197"/>
    </location>
</feature>
<sequence>MATTETINEKNLDALSSLLNPQVKKTNYGPTFGKRHIQAIVLTLMMITVFIIRTILSVSIVAMTTPSANPNKDIPTYQWSDKNLVLASFLWGYFVPQYLAGYVSDRYGAKWFLVCTTSLTAIAGLLIPISAAMFGSKGVMACRILQGLTQGFLYPCMASILGKWIPSNERSRIGSIVYSGAPLGIVTSMIVTGYVCASPYGWPFAFYLCSGLAFIVVAIYAYVGCSDPSEHSTITEEEKLYIKTNLKIEDNRHELKVPFKQILTSPPFLSLCITNIAFNYTHWTLLTETAIYLDKIMKFDLKSNSLLSSLPYIFEIVLAIVVSFIADFLSTRNILSTTNIRKIMNNCGLIIPGIALYLLGNTGPSDRYLVIFLIVLISGMPGTGKSGHIANHSDLAPNFSGIMMGISNGTSVLFSSMAPTLAQFVLTDETNRDQWRILFHVALGFNVFAAVINTLFTSGEKQPWSQGTRKTKVATEMPV</sequence>
<evidence type="ECO:0000256" key="3">
    <source>
        <dbReference type="ARBA" id="ARBA00022448"/>
    </source>
</evidence>
<evidence type="ECO:0000256" key="11">
    <source>
        <dbReference type="ARBA" id="ARBA00068450"/>
    </source>
</evidence>
<keyword evidence="6 12" id="KW-1133">Transmembrane helix</keyword>
<feature type="transmembrane region" description="Helical" evidence="12">
    <location>
        <begin position="343"/>
        <end position="360"/>
    </location>
</feature>
<dbReference type="SUPFAM" id="SSF103473">
    <property type="entry name" value="MFS general substrate transporter"/>
    <property type="match status" value="1"/>
</dbReference>
<dbReference type="Proteomes" id="UP001153636">
    <property type="component" value="Chromosome 7"/>
</dbReference>
<protein>
    <recommendedName>
        <fullName evidence="11">Putative inorganic phosphate cotransporter</fullName>
    </recommendedName>
</protein>
<dbReference type="AlphaFoldDB" id="A0A9P0GGY3"/>
<dbReference type="InterPro" id="IPR011701">
    <property type="entry name" value="MFS"/>
</dbReference>
<keyword evidence="4 12" id="KW-0812">Transmembrane</keyword>
<feature type="transmembrane region" description="Helical" evidence="12">
    <location>
        <begin position="395"/>
        <end position="417"/>
    </location>
</feature>
<feature type="transmembrane region" description="Helical" evidence="12">
    <location>
        <begin position="147"/>
        <end position="165"/>
    </location>
</feature>
<feature type="transmembrane region" description="Helical" evidence="12">
    <location>
        <begin position="37"/>
        <end position="62"/>
    </location>
</feature>
<keyword evidence="7" id="KW-0915">Sodium</keyword>
<evidence type="ECO:0000256" key="8">
    <source>
        <dbReference type="ARBA" id="ARBA00023136"/>
    </source>
</evidence>
<evidence type="ECO:0000256" key="9">
    <source>
        <dbReference type="ARBA" id="ARBA00023201"/>
    </source>
</evidence>
<evidence type="ECO:0000256" key="6">
    <source>
        <dbReference type="ARBA" id="ARBA00022989"/>
    </source>
</evidence>
<dbReference type="Pfam" id="PF07690">
    <property type="entry name" value="MFS_1"/>
    <property type="match status" value="1"/>
</dbReference>
<gene>
    <name evidence="14" type="ORF">PSYICH_LOCUS13224</name>
</gene>
<dbReference type="GO" id="GO:0006820">
    <property type="term" value="P:monoatomic anion transport"/>
    <property type="evidence" value="ECO:0007669"/>
    <property type="project" value="TreeGrafter"/>
</dbReference>
<name>A0A9P0GGY3_9CUCU</name>
<evidence type="ECO:0000313" key="14">
    <source>
        <dbReference type="EMBL" id="CAH1113269.1"/>
    </source>
</evidence>
<dbReference type="EMBL" id="OV651819">
    <property type="protein sequence ID" value="CAH1113269.1"/>
    <property type="molecule type" value="Genomic_DNA"/>
</dbReference>
<dbReference type="Gene3D" id="1.20.1250.20">
    <property type="entry name" value="MFS general substrate transporter like domains"/>
    <property type="match status" value="2"/>
</dbReference>
<evidence type="ECO:0000256" key="2">
    <source>
        <dbReference type="ARBA" id="ARBA00008586"/>
    </source>
</evidence>
<proteinExistence type="inferred from homology"/>
<keyword evidence="5" id="KW-0769">Symport</keyword>
<dbReference type="FunFam" id="1.20.1250.20:FF:000003">
    <property type="entry name" value="Solute carrier family 17 member 3"/>
    <property type="match status" value="1"/>
</dbReference>
<evidence type="ECO:0000259" key="13">
    <source>
        <dbReference type="PROSITE" id="PS50850"/>
    </source>
</evidence>
<reference evidence="14" key="1">
    <citation type="submission" date="2022-01" db="EMBL/GenBank/DDBJ databases">
        <authorList>
            <person name="King R."/>
        </authorList>
    </citation>
    <scope>NUCLEOTIDE SEQUENCE</scope>
</reference>
<dbReference type="PANTHER" id="PTHR11662:SF280">
    <property type="entry name" value="FI21844P1-RELATED"/>
    <property type="match status" value="1"/>
</dbReference>
<feature type="domain" description="Major facilitator superfamily (MFS) profile" evidence="13">
    <location>
        <begin position="43"/>
        <end position="461"/>
    </location>
</feature>
<dbReference type="InterPro" id="IPR050382">
    <property type="entry name" value="MFS_Na/Anion_cotransporter"/>
</dbReference>
<feature type="transmembrane region" description="Helical" evidence="12">
    <location>
        <begin position="83"/>
        <end position="99"/>
    </location>
</feature>
<keyword evidence="15" id="KW-1185">Reference proteome</keyword>
<dbReference type="OrthoDB" id="2985014at2759"/>
<evidence type="ECO:0000256" key="1">
    <source>
        <dbReference type="ARBA" id="ARBA00004141"/>
    </source>
</evidence>
<feature type="transmembrane region" description="Helical" evidence="12">
    <location>
        <begin position="204"/>
        <end position="223"/>
    </location>
</feature>